<dbReference type="EMBL" id="CP076022">
    <property type="protein sequence ID" value="QWC09822.1"/>
    <property type="molecule type" value="Genomic_DNA"/>
</dbReference>
<keyword evidence="2" id="KW-0472">Membrane</keyword>
<protein>
    <submittedName>
        <fullName evidence="3">Uncharacterized protein</fullName>
    </submittedName>
</protein>
<keyword evidence="2" id="KW-1133">Transmembrane helix</keyword>
<feature type="transmembrane region" description="Helical" evidence="2">
    <location>
        <begin position="74"/>
        <end position="94"/>
    </location>
</feature>
<feature type="compositionally biased region" description="Pro residues" evidence="1">
    <location>
        <begin position="33"/>
        <end position="52"/>
    </location>
</feature>
<keyword evidence="2" id="KW-0812">Transmembrane</keyword>
<sequence>MSQHRETGEIPPDSVGPEGRQQTGVPMAEAPGIWPPVTPAAPPAPPGGPAPGAPEGSSGPGPGTGTTRGGRKHLIFGAAGLGIGLIVGLALGQIDIPFASSAINDAAETCNVMETAGIDIGDNGQSISMSSEGNESSGAEYSDIYCVLGELEVPDSVDNRIGTTRALDGRQSADWNEFTSSWGYHPDSGLNIVIEIADK</sequence>
<name>A0A975M4N4_9MICC</name>
<proteinExistence type="predicted"/>
<evidence type="ECO:0000313" key="3">
    <source>
        <dbReference type="EMBL" id="QWC09822.1"/>
    </source>
</evidence>
<accession>A0A975M4N4</accession>
<keyword evidence="4" id="KW-1185">Reference proteome</keyword>
<evidence type="ECO:0000313" key="4">
    <source>
        <dbReference type="Proteomes" id="UP000676885"/>
    </source>
</evidence>
<evidence type="ECO:0000256" key="2">
    <source>
        <dbReference type="SAM" id="Phobius"/>
    </source>
</evidence>
<feature type="compositionally biased region" description="Gly residues" evidence="1">
    <location>
        <begin position="58"/>
        <end position="68"/>
    </location>
</feature>
<evidence type="ECO:0000256" key="1">
    <source>
        <dbReference type="SAM" id="MobiDB-lite"/>
    </source>
</evidence>
<dbReference type="Proteomes" id="UP000676885">
    <property type="component" value="Chromosome"/>
</dbReference>
<organism evidence="3 4">
    <name type="scientific">Arthrobacter jiangjiafuii</name>
    <dbReference type="NCBI Taxonomy" id="2817475"/>
    <lineage>
        <taxon>Bacteria</taxon>
        <taxon>Bacillati</taxon>
        <taxon>Actinomycetota</taxon>
        <taxon>Actinomycetes</taxon>
        <taxon>Micrococcales</taxon>
        <taxon>Micrococcaceae</taxon>
        <taxon>Arthrobacter</taxon>
    </lineage>
</organism>
<gene>
    <name evidence="3" type="ORF">KKR91_15395</name>
</gene>
<dbReference type="KEGG" id="ajg:KKR91_15395"/>
<feature type="region of interest" description="Disordered" evidence="1">
    <location>
        <begin position="1"/>
        <end position="70"/>
    </location>
</feature>
<dbReference type="RefSeq" id="WP_210227524.1">
    <property type="nucleotide sequence ID" value="NZ_CP076022.1"/>
</dbReference>
<dbReference type="AlphaFoldDB" id="A0A975M4N4"/>
<reference evidence="3 4" key="1">
    <citation type="submission" date="2021-05" db="EMBL/GenBank/DDBJ databases">
        <title>Novel species in genus Arthrobacter.</title>
        <authorList>
            <person name="Zhang G."/>
        </authorList>
    </citation>
    <scope>NUCLEOTIDE SEQUENCE [LARGE SCALE GENOMIC DNA]</scope>
    <source>
        <strain evidence="4">zg-ZUI227</strain>
    </source>
</reference>